<reference evidence="1 2" key="1">
    <citation type="submission" date="2009-04" db="EMBL/GenBank/DDBJ databases">
        <authorList>
            <person name="Sebastian Y."/>
            <person name="Madupu R."/>
            <person name="Durkin A.S."/>
            <person name="Torralba M."/>
            <person name="Methe B."/>
            <person name="Sutton G.G."/>
            <person name="Strausberg R.L."/>
            <person name="Nelson K.E."/>
        </authorList>
    </citation>
    <scope>NUCLEOTIDE SEQUENCE [LARGE SCALE GENOMIC DNA]</scope>
    <source>
        <strain evidence="1 2">60-3</strain>
    </source>
</reference>
<evidence type="ECO:0000313" key="2">
    <source>
        <dbReference type="Proteomes" id="UP000003303"/>
    </source>
</evidence>
<keyword evidence="2" id="KW-1185">Reference proteome</keyword>
<gene>
    <name evidence="1" type="ORF">PORUE0001_1426</name>
</gene>
<proteinExistence type="predicted"/>
<dbReference type="EMBL" id="ACLR01000183">
    <property type="protein sequence ID" value="EEK16249.1"/>
    <property type="molecule type" value="Genomic_DNA"/>
</dbReference>
<dbReference type="AlphaFoldDB" id="C2MDD1"/>
<name>C2MDD1_9PORP</name>
<protein>
    <submittedName>
        <fullName evidence="1">Uncharacterized protein</fullName>
    </submittedName>
</protein>
<organism evidence="1 2">
    <name type="scientific">Porphyromonas uenonis 60-3</name>
    <dbReference type="NCBI Taxonomy" id="596327"/>
    <lineage>
        <taxon>Bacteria</taxon>
        <taxon>Pseudomonadati</taxon>
        <taxon>Bacteroidota</taxon>
        <taxon>Bacteroidia</taxon>
        <taxon>Bacteroidales</taxon>
        <taxon>Porphyromonadaceae</taxon>
        <taxon>Porphyromonas</taxon>
    </lineage>
</organism>
<sequence length="65" mass="7638">MFSEQWDEVVRLGETALKLREDPLLKSNLDRARQKLDTIRQQELYDQGISTGQELHRRQGVEPSQ</sequence>
<accession>C2MDD1</accession>
<dbReference type="Proteomes" id="UP000003303">
    <property type="component" value="Unassembled WGS sequence"/>
</dbReference>
<dbReference type="STRING" id="596327.PORUE0001_1426"/>
<comment type="caution">
    <text evidence="1">The sequence shown here is derived from an EMBL/GenBank/DDBJ whole genome shotgun (WGS) entry which is preliminary data.</text>
</comment>
<evidence type="ECO:0000313" key="1">
    <source>
        <dbReference type="EMBL" id="EEK16249.1"/>
    </source>
</evidence>